<gene>
    <name evidence="2" type="ORF">KCV03_g4279</name>
</gene>
<dbReference type="PANTHER" id="PTHR13832">
    <property type="entry name" value="PROTEIN PHOSPHATASE 2C"/>
    <property type="match status" value="1"/>
</dbReference>
<reference evidence="2" key="2">
    <citation type="submission" date="2021-08" db="EMBL/GenBank/DDBJ databases">
        <authorList>
            <person name="Gostincar C."/>
            <person name="Sun X."/>
            <person name="Song Z."/>
            <person name="Gunde-Cimerman N."/>
        </authorList>
    </citation>
    <scope>NUCLEOTIDE SEQUENCE</scope>
    <source>
        <strain evidence="2">EXF-8016</strain>
    </source>
</reference>
<dbReference type="CDD" id="cd00143">
    <property type="entry name" value="PP2Cc"/>
    <property type="match status" value="1"/>
</dbReference>
<dbReference type="InterPro" id="IPR001932">
    <property type="entry name" value="PPM-type_phosphatase-like_dom"/>
</dbReference>
<feature type="domain" description="PPM-type phosphatase" evidence="1">
    <location>
        <begin position="120"/>
        <end position="482"/>
    </location>
</feature>
<dbReference type="InterPro" id="IPR015655">
    <property type="entry name" value="PP2C"/>
</dbReference>
<comment type="caution">
    <text evidence="2">The sequence shown here is derived from an EMBL/GenBank/DDBJ whole genome shotgun (WGS) entry which is preliminary data.</text>
</comment>
<evidence type="ECO:0000313" key="3">
    <source>
        <dbReference type="Proteomes" id="UP000767238"/>
    </source>
</evidence>
<dbReference type="GO" id="GO:0005739">
    <property type="term" value="C:mitochondrion"/>
    <property type="evidence" value="ECO:0007669"/>
    <property type="project" value="TreeGrafter"/>
</dbReference>
<dbReference type="AlphaFoldDB" id="A0A9P8GIQ2"/>
<proteinExistence type="predicted"/>
<dbReference type="Gene3D" id="3.60.40.10">
    <property type="entry name" value="PPM-type phosphatase domain"/>
    <property type="match status" value="1"/>
</dbReference>
<protein>
    <submittedName>
        <fullName evidence="2">Protein serine/threonine phosphatase 2C</fullName>
    </submittedName>
</protein>
<dbReference type="PROSITE" id="PS51746">
    <property type="entry name" value="PPM_2"/>
    <property type="match status" value="1"/>
</dbReference>
<dbReference type="InterPro" id="IPR036457">
    <property type="entry name" value="PPM-type-like_dom_sf"/>
</dbReference>
<dbReference type="GO" id="GO:0004741">
    <property type="term" value="F:[pyruvate dehydrogenase (acetyl-transferring)]-phosphatase activity"/>
    <property type="evidence" value="ECO:0007669"/>
    <property type="project" value="TreeGrafter"/>
</dbReference>
<sequence length="487" mass="53589">MFSKLQPWRVARTHIRRGFGIPIQHFSAKPRPNLSQPGTSGVKYTAITASTFAGLGGIWWFTTPARDLVPVIDVQETKHMVNKSDLSEDGITRMLSQEAYSFPVKGVSGVDRYDGTQLASNSPCEDRFVHGKIPSPRDDGKPWMAWAVFDGHAGWQTADLLEKQLVPLVQQYLRQATLAFGEKPGYKEAVQHAITKAFVDLDSSIIATAQETSQSTLPFQEKIQRLLPAFAGSCALLSLYDPVTSNLHIACTGDSRAVLGRRNSDGSWEAIPLSIDQTGSNTEEIARIHQEHPGEENIVKNGRVLGLMVSRAFGDGRWKWPVELQSDMIQKFEAPPLRPGNKAQTPPYVTATPIVTSTTIDPRTPSFVILASDGLWDMLTDQQAVNLVGSWLEVQATAGIKPPSKPKPTYAPFDLSNISQGTTNPKFEKERTTIQDKDNIAVHLLRNSLGGNHAELIGGRLAASHPYSRDLRDDITVQVAFFNCPEV</sequence>
<dbReference type="Proteomes" id="UP000767238">
    <property type="component" value="Unassembled WGS sequence"/>
</dbReference>
<evidence type="ECO:0000313" key="2">
    <source>
        <dbReference type="EMBL" id="KAH0223465.1"/>
    </source>
</evidence>
<reference evidence="2" key="1">
    <citation type="journal article" date="2021" name="J Fungi (Basel)">
        <title>Virulence traits and population genomics of the black yeast Aureobasidium melanogenum.</title>
        <authorList>
            <person name="Cernosa A."/>
            <person name="Sun X."/>
            <person name="Gostincar C."/>
            <person name="Fang C."/>
            <person name="Gunde-Cimerman N."/>
            <person name="Song Z."/>
        </authorList>
    </citation>
    <scope>NUCLEOTIDE SEQUENCE</scope>
    <source>
        <strain evidence="2">EXF-8016</strain>
    </source>
</reference>
<dbReference type="EMBL" id="JAHFYH010000025">
    <property type="protein sequence ID" value="KAH0223465.1"/>
    <property type="molecule type" value="Genomic_DNA"/>
</dbReference>
<organism evidence="2 3">
    <name type="scientific">Aureobasidium melanogenum</name>
    <name type="common">Aureobasidium pullulans var. melanogenum</name>
    <dbReference type="NCBI Taxonomy" id="46634"/>
    <lineage>
        <taxon>Eukaryota</taxon>
        <taxon>Fungi</taxon>
        <taxon>Dikarya</taxon>
        <taxon>Ascomycota</taxon>
        <taxon>Pezizomycotina</taxon>
        <taxon>Dothideomycetes</taxon>
        <taxon>Dothideomycetidae</taxon>
        <taxon>Dothideales</taxon>
        <taxon>Saccotheciaceae</taxon>
        <taxon>Aureobasidium</taxon>
    </lineage>
</organism>
<accession>A0A9P8GIQ2</accession>
<dbReference type="SUPFAM" id="SSF81606">
    <property type="entry name" value="PP2C-like"/>
    <property type="match status" value="1"/>
</dbReference>
<dbReference type="PANTHER" id="PTHR13832:SF792">
    <property type="entry name" value="GM14286P"/>
    <property type="match status" value="1"/>
</dbReference>
<name>A0A9P8GIQ2_AURME</name>
<feature type="non-terminal residue" evidence="2">
    <location>
        <position position="487"/>
    </location>
</feature>
<evidence type="ECO:0000259" key="1">
    <source>
        <dbReference type="PROSITE" id="PS51746"/>
    </source>
</evidence>
<dbReference type="Pfam" id="PF00481">
    <property type="entry name" value="PP2C"/>
    <property type="match status" value="1"/>
</dbReference>
<dbReference type="SMART" id="SM00332">
    <property type="entry name" value="PP2Cc"/>
    <property type="match status" value="1"/>
</dbReference>